<feature type="transmembrane region" description="Helical" evidence="1">
    <location>
        <begin position="7"/>
        <end position="26"/>
    </location>
</feature>
<protein>
    <submittedName>
        <fullName evidence="2">Uncharacterized protein</fullName>
    </submittedName>
</protein>
<dbReference type="NCBIfam" id="NF008528">
    <property type="entry name" value="PRK11463.1-2"/>
    <property type="match status" value="1"/>
</dbReference>
<keyword evidence="1" id="KW-1133">Transmembrane helix</keyword>
<organism evidence="2 3">
    <name type="scientific">Gottfriedia luciferensis</name>
    <dbReference type="NCBI Taxonomy" id="178774"/>
    <lineage>
        <taxon>Bacteria</taxon>
        <taxon>Bacillati</taxon>
        <taxon>Bacillota</taxon>
        <taxon>Bacilli</taxon>
        <taxon>Bacillales</taxon>
        <taxon>Bacillaceae</taxon>
        <taxon>Gottfriedia</taxon>
    </lineage>
</organism>
<feature type="transmembrane region" description="Helical" evidence="1">
    <location>
        <begin position="32"/>
        <end position="53"/>
    </location>
</feature>
<keyword evidence="1" id="KW-0812">Transmembrane</keyword>
<gene>
    <name evidence="2" type="ORF">BED47_09765</name>
</gene>
<keyword evidence="1" id="KW-0472">Membrane</keyword>
<dbReference type="EMBL" id="MDKC01000033">
    <property type="protein sequence ID" value="ODG90731.1"/>
    <property type="molecule type" value="Genomic_DNA"/>
</dbReference>
<comment type="caution">
    <text evidence="2">The sequence shown here is derived from an EMBL/GenBank/DDBJ whole genome shotgun (WGS) entry which is preliminary data.</text>
</comment>
<dbReference type="RefSeq" id="WP_069034599.1">
    <property type="nucleotide sequence ID" value="NZ_MDKC01000033.1"/>
</dbReference>
<proteinExistence type="predicted"/>
<keyword evidence="3" id="KW-1185">Reference proteome</keyword>
<evidence type="ECO:0000313" key="3">
    <source>
        <dbReference type="Proteomes" id="UP000094580"/>
    </source>
</evidence>
<feature type="transmembrane region" description="Helical" evidence="1">
    <location>
        <begin position="74"/>
        <end position="100"/>
    </location>
</feature>
<dbReference type="PANTHER" id="PTHR35335:SF1">
    <property type="entry name" value="UPF0716 PROTEIN FXSA"/>
    <property type="match status" value="1"/>
</dbReference>
<reference evidence="2 3" key="1">
    <citation type="submission" date="2016-07" db="EMBL/GenBank/DDBJ databases">
        <authorList>
            <person name="Townsley L."/>
            <person name="Shank E.A."/>
        </authorList>
    </citation>
    <scope>NUCLEOTIDE SEQUENCE [LARGE SCALE GENOMIC DNA]</scope>
    <source>
        <strain evidence="2 3">CH01</strain>
    </source>
</reference>
<dbReference type="PANTHER" id="PTHR35335">
    <property type="entry name" value="UPF0716 PROTEIN FXSA"/>
    <property type="match status" value="1"/>
</dbReference>
<accession>A0ABX2ZNH0</accession>
<dbReference type="InterPro" id="IPR007313">
    <property type="entry name" value="FxsA"/>
</dbReference>
<name>A0ABX2ZNH0_9BACI</name>
<evidence type="ECO:0000313" key="2">
    <source>
        <dbReference type="EMBL" id="ODG90731.1"/>
    </source>
</evidence>
<sequence>MKKLVGWLLLIPLIDLICLTLLGRVIGSLSVFLWLIGTLLIGIYIMRTVWVTVKNQAGEQIRAGKMPDLIMIEGLSFFLIGLLFFIPGPITDLLAIVLLIKPIRIKFVQQLIYFVMKRLKGNVVWTGYIKK</sequence>
<dbReference type="Proteomes" id="UP000094580">
    <property type="component" value="Unassembled WGS sequence"/>
</dbReference>
<evidence type="ECO:0000256" key="1">
    <source>
        <dbReference type="SAM" id="Phobius"/>
    </source>
</evidence>
<dbReference type="Pfam" id="PF04186">
    <property type="entry name" value="FxsA"/>
    <property type="match status" value="1"/>
</dbReference>